<evidence type="ECO:0000313" key="2">
    <source>
        <dbReference type="EMBL" id="CAK70434.1"/>
    </source>
</evidence>
<feature type="signal peptide" evidence="1">
    <location>
        <begin position="1"/>
        <end position="22"/>
    </location>
</feature>
<reference evidence="2 3" key="1">
    <citation type="journal article" date="2006" name="Nature">
        <title>Global trends of whole-genome duplications revealed by the ciliate Paramecium tetraurelia.</title>
        <authorList>
            <consortium name="Genoscope"/>
            <person name="Aury J.-M."/>
            <person name="Jaillon O."/>
            <person name="Duret L."/>
            <person name="Noel B."/>
            <person name="Jubin C."/>
            <person name="Porcel B.M."/>
            <person name="Segurens B."/>
            <person name="Daubin V."/>
            <person name="Anthouard V."/>
            <person name="Aiach N."/>
            <person name="Arnaiz O."/>
            <person name="Billaut A."/>
            <person name="Beisson J."/>
            <person name="Blanc I."/>
            <person name="Bouhouche K."/>
            <person name="Camara F."/>
            <person name="Duharcourt S."/>
            <person name="Guigo R."/>
            <person name="Gogendeau D."/>
            <person name="Katinka M."/>
            <person name="Keller A.-M."/>
            <person name="Kissmehl R."/>
            <person name="Klotz C."/>
            <person name="Koll F."/>
            <person name="Le Moue A."/>
            <person name="Lepere C."/>
            <person name="Malinsky S."/>
            <person name="Nowacki M."/>
            <person name="Nowak J.K."/>
            <person name="Plattner H."/>
            <person name="Poulain J."/>
            <person name="Ruiz F."/>
            <person name="Serrano V."/>
            <person name="Zagulski M."/>
            <person name="Dessen P."/>
            <person name="Betermier M."/>
            <person name="Weissenbach J."/>
            <person name="Scarpelli C."/>
            <person name="Schachter V."/>
            <person name="Sperling L."/>
            <person name="Meyer E."/>
            <person name="Cohen J."/>
            <person name="Wincker P."/>
        </authorList>
    </citation>
    <scope>NUCLEOTIDE SEQUENCE [LARGE SCALE GENOMIC DNA]</scope>
    <source>
        <strain evidence="2 3">Stock d4-2</strain>
    </source>
</reference>
<feature type="chain" id="PRO_5002623122" evidence="1">
    <location>
        <begin position="23"/>
        <end position="200"/>
    </location>
</feature>
<dbReference type="InParanoid" id="A0CI17"/>
<dbReference type="KEGG" id="ptm:GSPATT00038538001"/>
<organism evidence="2 3">
    <name type="scientific">Paramecium tetraurelia</name>
    <dbReference type="NCBI Taxonomy" id="5888"/>
    <lineage>
        <taxon>Eukaryota</taxon>
        <taxon>Sar</taxon>
        <taxon>Alveolata</taxon>
        <taxon>Ciliophora</taxon>
        <taxon>Intramacronucleata</taxon>
        <taxon>Oligohymenophorea</taxon>
        <taxon>Peniculida</taxon>
        <taxon>Parameciidae</taxon>
        <taxon>Paramecium</taxon>
    </lineage>
</organism>
<keyword evidence="3" id="KW-1185">Reference proteome</keyword>
<proteinExistence type="predicted"/>
<dbReference type="HOGENOM" id="CLU_124172_0_0_1"/>
<protein>
    <submittedName>
        <fullName evidence="2">Uncharacterized protein</fullName>
    </submittedName>
</protein>
<dbReference type="EMBL" id="CT868082">
    <property type="protein sequence ID" value="CAK70434.1"/>
    <property type="molecule type" value="Genomic_DNA"/>
</dbReference>
<evidence type="ECO:0000256" key="1">
    <source>
        <dbReference type="SAM" id="SignalP"/>
    </source>
</evidence>
<name>A0CI17_PARTE</name>
<sequence>MKQKNNILSTSLLLIIIELVTNQICQKTDTTIKSIIRGNYLMSNFQNHKIYIEGGNEGSCLLDNIYIVEYRFGHPTSLIGTSIIFYLYQTYELNTLKIWFWDLKTTFYAISDFIIFNNIETIIYESSRGQLITFQIRNQQRFSKKSTNRIRNNLSFPVGVKSTEFYISKRAYICIYEGISFLNNYLNLEETNFACFQHFG</sequence>
<accession>A0CI17</accession>
<evidence type="ECO:0000313" key="3">
    <source>
        <dbReference type="Proteomes" id="UP000000600"/>
    </source>
</evidence>
<dbReference type="Proteomes" id="UP000000600">
    <property type="component" value="Unassembled WGS sequence"/>
</dbReference>
<gene>
    <name evidence="2" type="ORF">GSPATT00038538001</name>
</gene>
<dbReference type="RefSeq" id="XP_001437831.1">
    <property type="nucleotide sequence ID" value="XM_001437794.1"/>
</dbReference>
<keyword evidence="1" id="KW-0732">Signal</keyword>
<dbReference type="GeneID" id="5023618"/>
<dbReference type="AlphaFoldDB" id="A0CI17"/>